<dbReference type="SUPFAM" id="SSF52058">
    <property type="entry name" value="L domain-like"/>
    <property type="match status" value="1"/>
</dbReference>
<name>A0A816JSD3_BRANA</name>
<keyword evidence="7 10" id="KW-0472">Membrane</keyword>
<keyword evidence="9" id="KW-0325">Glycoprotein</keyword>
<keyword evidence="2" id="KW-0433">Leucine-rich repeat</keyword>
<evidence type="ECO:0000256" key="2">
    <source>
        <dbReference type="ARBA" id="ARBA00022614"/>
    </source>
</evidence>
<comment type="subcellular location">
    <subcellularLocation>
        <location evidence="1">Membrane</location>
        <topology evidence="1">Single-pass type I membrane protein</topology>
    </subcellularLocation>
</comment>
<dbReference type="InterPro" id="IPR013210">
    <property type="entry name" value="LRR_N_plant-typ"/>
</dbReference>
<evidence type="ECO:0000256" key="7">
    <source>
        <dbReference type="ARBA" id="ARBA00023136"/>
    </source>
</evidence>
<dbReference type="Pfam" id="PF00560">
    <property type="entry name" value="LRR_1"/>
    <property type="match status" value="4"/>
</dbReference>
<feature type="domain" description="Leucine-rich repeat-containing N-terminal plant-type" evidence="12">
    <location>
        <begin position="31"/>
        <end position="75"/>
    </location>
</feature>
<keyword evidence="4 11" id="KW-0732">Signal</keyword>
<evidence type="ECO:0000256" key="11">
    <source>
        <dbReference type="SAM" id="SignalP"/>
    </source>
</evidence>
<dbReference type="InterPro" id="IPR032675">
    <property type="entry name" value="LRR_dom_sf"/>
</dbReference>
<feature type="chain" id="PRO_5032757534" evidence="11">
    <location>
        <begin position="27"/>
        <end position="409"/>
    </location>
</feature>
<evidence type="ECO:0000256" key="5">
    <source>
        <dbReference type="ARBA" id="ARBA00022737"/>
    </source>
</evidence>
<dbReference type="PANTHER" id="PTHR48063">
    <property type="entry name" value="LRR RECEPTOR-LIKE KINASE"/>
    <property type="match status" value="1"/>
</dbReference>
<keyword evidence="5" id="KW-0677">Repeat</keyword>
<keyword evidence="8" id="KW-0675">Receptor</keyword>
<reference evidence="13" key="1">
    <citation type="submission" date="2021-01" db="EMBL/GenBank/DDBJ databases">
        <authorList>
            <consortium name="Genoscope - CEA"/>
            <person name="William W."/>
        </authorList>
    </citation>
    <scope>NUCLEOTIDE SEQUENCE</scope>
</reference>
<dbReference type="EMBL" id="HG994368">
    <property type="protein sequence ID" value="CAF1860757.1"/>
    <property type="molecule type" value="Genomic_DNA"/>
</dbReference>
<evidence type="ECO:0000256" key="6">
    <source>
        <dbReference type="ARBA" id="ARBA00022989"/>
    </source>
</evidence>
<dbReference type="FunFam" id="3.80.10.10:FF:001579">
    <property type="entry name" value="LRR receptor-like serine/threonine-protein kinase GSO2"/>
    <property type="match status" value="1"/>
</dbReference>
<dbReference type="AlphaFoldDB" id="A0A816JSD3"/>
<dbReference type="Gramene" id="CDX89494">
    <property type="protein sequence ID" value="CDX89494"/>
    <property type="gene ID" value="GSBRNA2T00149764001"/>
</dbReference>
<evidence type="ECO:0000256" key="8">
    <source>
        <dbReference type="ARBA" id="ARBA00023170"/>
    </source>
</evidence>
<proteinExistence type="predicted"/>
<evidence type="ECO:0000256" key="10">
    <source>
        <dbReference type="SAM" id="Phobius"/>
    </source>
</evidence>
<accession>A0A816JSD3</accession>
<dbReference type="Gene3D" id="3.80.10.10">
    <property type="entry name" value="Ribonuclease Inhibitor"/>
    <property type="match status" value="2"/>
</dbReference>
<dbReference type="InterPro" id="IPR001611">
    <property type="entry name" value="Leu-rich_rpt"/>
</dbReference>
<gene>
    <name evidence="13" type="ORF">DARMORV10_C04P51900.1</name>
</gene>
<dbReference type="InterPro" id="IPR046956">
    <property type="entry name" value="RLP23-like"/>
</dbReference>
<keyword evidence="6 10" id="KW-1133">Transmembrane helix</keyword>
<evidence type="ECO:0000256" key="3">
    <source>
        <dbReference type="ARBA" id="ARBA00022692"/>
    </source>
</evidence>
<dbReference type="Proteomes" id="UP001295469">
    <property type="component" value="Chromosome C04"/>
</dbReference>
<dbReference type="OMA" id="CEMEELH"/>
<evidence type="ECO:0000256" key="1">
    <source>
        <dbReference type="ARBA" id="ARBA00004479"/>
    </source>
</evidence>
<sequence length="409" mass="46754">MEINIFLCQVLIWVILLLGQLHGCKSCSEIERNALLELNKYVISRSDESYLDYVLPSWKKDTKSDCCRWKGVECNRTSSRVIGISIGEVNFKERTPLNLSLLHPFEEVKSLNLSGKGHKNKFNGFFDDVEGYKSVRRLRNLEILDLSSNFFNNSIFPFLNAATSLTTLFLRDNKMDGPLPTKYLKELVNLELLDLSWNNFNGSMSEVTHLKNLKALDLKLKNWTNMEVLGLAKNNFSGLIPTKLFTNTTKLIVLIILFFFSFPNSLFAVVCDMKNLRELDLSQNNFIGQLPPCLNASNKLRVLDLSSNHLSGNLPSTFSSVESLEYLSLLDNNFTGLFSLNPLTNLTKLKVFKLSSTSDMVRVETERSWEPKFKLDVDRPCVLRFCSLEKIPSFLVYQKNLRLIDLSNN</sequence>
<evidence type="ECO:0000313" key="13">
    <source>
        <dbReference type="EMBL" id="CAF1860757.1"/>
    </source>
</evidence>
<dbReference type="Pfam" id="PF08263">
    <property type="entry name" value="LRRNT_2"/>
    <property type="match status" value="1"/>
</dbReference>
<keyword evidence="3 10" id="KW-0812">Transmembrane</keyword>
<feature type="transmembrane region" description="Helical" evidence="10">
    <location>
        <begin position="251"/>
        <end position="271"/>
    </location>
</feature>
<feature type="signal peptide" evidence="11">
    <location>
        <begin position="1"/>
        <end position="26"/>
    </location>
</feature>
<organism evidence="13">
    <name type="scientific">Brassica napus</name>
    <name type="common">Rape</name>
    <dbReference type="NCBI Taxonomy" id="3708"/>
    <lineage>
        <taxon>Eukaryota</taxon>
        <taxon>Viridiplantae</taxon>
        <taxon>Streptophyta</taxon>
        <taxon>Embryophyta</taxon>
        <taxon>Tracheophyta</taxon>
        <taxon>Spermatophyta</taxon>
        <taxon>Magnoliopsida</taxon>
        <taxon>eudicotyledons</taxon>
        <taxon>Gunneridae</taxon>
        <taxon>Pentapetalae</taxon>
        <taxon>rosids</taxon>
        <taxon>malvids</taxon>
        <taxon>Brassicales</taxon>
        <taxon>Brassicaceae</taxon>
        <taxon>Brassiceae</taxon>
        <taxon>Brassica</taxon>
    </lineage>
</organism>
<evidence type="ECO:0000256" key="4">
    <source>
        <dbReference type="ARBA" id="ARBA00022729"/>
    </source>
</evidence>
<protein>
    <submittedName>
        <fullName evidence="13">(rape) hypothetical protein</fullName>
    </submittedName>
</protein>
<evidence type="ECO:0000259" key="12">
    <source>
        <dbReference type="Pfam" id="PF08263"/>
    </source>
</evidence>
<dbReference type="GO" id="GO:0016020">
    <property type="term" value="C:membrane"/>
    <property type="evidence" value="ECO:0007669"/>
    <property type="project" value="UniProtKB-SubCell"/>
</dbReference>
<evidence type="ECO:0000256" key="9">
    <source>
        <dbReference type="ARBA" id="ARBA00023180"/>
    </source>
</evidence>